<evidence type="ECO:0000313" key="3">
    <source>
        <dbReference type="Proteomes" id="UP001165653"/>
    </source>
</evidence>
<proteinExistence type="predicted"/>
<organism evidence="2 3">
    <name type="scientific">Luteolibacter rhizosphaerae</name>
    <dbReference type="NCBI Taxonomy" id="2989719"/>
    <lineage>
        <taxon>Bacteria</taxon>
        <taxon>Pseudomonadati</taxon>
        <taxon>Verrucomicrobiota</taxon>
        <taxon>Verrucomicrobiia</taxon>
        <taxon>Verrucomicrobiales</taxon>
        <taxon>Verrucomicrobiaceae</taxon>
        <taxon>Luteolibacter</taxon>
    </lineage>
</organism>
<evidence type="ECO:0000256" key="1">
    <source>
        <dbReference type="SAM" id="SignalP"/>
    </source>
</evidence>
<protein>
    <recommendedName>
        <fullName evidence="4">CS1 type fimbrial major subunit</fullName>
    </recommendedName>
</protein>
<name>A0ABT3GAY6_9BACT</name>
<evidence type="ECO:0008006" key="4">
    <source>
        <dbReference type="Google" id="ProtNLM"/>
    </source>
</evidence>
<sequence>MKPILLPLLALFIATAPAQTVEAPPAGGQASLTHESDYTFLLSFRVRPDPKQEQSVNIDSSATLHVDLTDGDITGNVMIPIRNFNVMSANADIFLGMPADNPRRLVVKINEHERTDGTGKQGVTRPQPLLYSQLVYRGPGTYRLGAIDDFEFTLTVREKAAR</sequence>
<feature type="chain" id="PRO_5045760246" description="CS1 type fimbrial major subunit" evidence="1">
    <location>
        <begin position="19"/>
        <end position="162"/>
    </location>
</feature>
<reference evidence="2" key="1">
    <citation type="submission" date="2022-10" db="EMBL/GenBank/DDBJ databases">
        <title>Luteolibacter sp. GHJ8, whole genome shotgun sequencing project.</title>
        <authorList>
            <person name="Zhao G."/>
            <person name="Shen L."/>
        </authorList>
    </citation>
    <scope>NUCLEOTIDE SEQUENCE</scope>
    <source>
        <strain evidence="2">GHJ8</strain>
    </source>
</reference>
<keyword evidence="3" id="KW-1185">Reference proteome</keyword>
<gene>
    <name evidence="2" type="ORF">OJ996_25690</name>
</gene>
<feature type="signal peptide" evidence="1">
    <location>
        <begin position="1"/>
        <end position="18"/>
    </location>
</feature>
<keyword evidence="1" id="KW-0732">Signal</keyword>
<dbReference type="Proteomes" id="UP001165653">
    <property type="component" value="Unassembled WGS sequence"/>
</dbReference>
<dbReference type="EMBL" id="JAPDDR010000023">
    <property type="protein sequence ID" value="MCW1917008.1"/>
    <property type="molecule type" value="Genomic_DNA"/>
</dbReference>
<evidence type="ECO:0000313" key="2">
    <source>
        <dbReference type="EMBL" id="MCW1917008.1"/>
    </source>
</evidence>
<dbReference type="RefSeq" id="WP_264516628.1">
    <property type="nucleotide sequence ID" value="NZ_JAPDDR010000023.1"/>
</dbReference>
<accession>A0ABT3GAY6</accession>
<comment type="caution">
    <text evidence="2">The sequence shown here is derived from an EMBL/GenBank/DDBJ whole genome shotgun (WGS) entry which is preliminary data.</text>
</comment>